<organism evidence="2 3">
    <name type="scientific">Actinidia rufa</name>
    <dbReference type="NCBI Taxonomy" id="165716"/>
    <lineage>
        <taxon>Eukaryota</taxon>
        <taxon>Viridiplantae</taxon>
        <taxon>Streptophyta</taxon>
        <taxon>Embryophyta</taxon>
        <taxon>Tracheophyta</taxon>
        <taxon>Spermatophyta</taxon>
        <taxon>Magnoliopsida</taxon>
        <taxon>eudicotyledons</taxon>
        <taxon>Gunneridae</taxon>
        <taxon>Pentapetalae</taxon>
        <taxon>asterids</taxon>
        <taxon>Ericales</taxon>
        <taxon>Actinidiaceae</taxon>
        <taxon>Actinidia</taxon>
    </lineage>
</organism>
<feature type="compositionally biased region" description="Basic and acidic residues" evidence="1">
    <location>
        <begin position="399"/>
        <end position="412"/>
    </location>
</feature>
<feature type="region of interest" description="Disordered" evidence="1">
    <location>
        <begin position="388"/>
        <end position="412"/>
    </location>
</feature>
<feature type="region of interest" description="Disordered" evidence="1">
    <location>
        <begin position="1"/>
        <end position="20"/>
    </location>
</feature>
<feature type="compositionally biased region" description="Low complexity" evidence="1">
    <location>
        <begin position="156"/>
        <end position="166"/>
    </location>
</feature>
<accession>A0A7J0G3G2</accession>
<proteinExistence type="predicted"/>
<comment type="caution">
    <text evidence="2">The sequence shown here is derived from an EMBL/GenBank/DDBJ whole genome shotgun (WGS) entry which is preliminary data.</text>
</comment>
<name>A0A7J0G3G2_9ERIC</name>
<evidence type="ECO:0000256" key="1">
    <source>
        <dbReference type="SAM" id="MobiDB-lite"/>
    </source>
</evidence>
<dbReference type="EMBL" id="BJWL01000017">
    <property type="protein sequence ID" value="GFZ05309.1"/>
    <property type="molecule type" value="Genomic_DNA"/>
</dbReference>
<feature type="compositionally biased region" description="Basic and acidic residues" evidence="1">
    <location>
        <begin position="214"/>
        <end position="243"/>
    </location>
</feature>
<feature type="compositionally biased region" description="Polar residues" evidence="1">
    <location>
        <begin position="29"/>
        <end position="43"/>
    </location>
</feature>
<feature type="region of interest" description="Disordered" evidence="1">
    <location>
        <begin position="25"/>
        <end position="53"/>
    </location>
</feature>
<evidence type="ECO:0000313" key="3">
    <source>
        <dbReference type="Proteomes" id="UP000585474"/>
    </source>
</evidence>
<evidence type="ECO:0000313" key="2">
    <source>
        <dbReference type="EMBL" id="GFZ05309.1"/>
    </source>
</evidence>
<reference evidence="2 3" key="1">
    <citation type="submission" date="2019-07" db="EMBL/GenBank/DDBJ databases">
        <title>De Novo Assembly of kiwifruit Actinidia rufa.</title>
        <authorList>
            <person name="Sugita-Konishi S."/>
            <person name="Sato K."/>
            <person name="Mori E."/>
            <person name="Abe Y."/>
            <person name="Kisaki G."/>
            <person name="Hamano K."/>
            <person name="Suezawa K."/>
            <person name="Otani M."/>
            <person name="Fukuda T."/>
            <person name="Manabe T."/>
            <person name="Gomi K."/>
            <person name="Tabuchi M."/>
            <person name="Akimitsu K."/>
            <person name="Kataoka I."/>
        </authorList>
    </citation>
    <scope>NUCLEOTIDE SEQUENCE [LARGE SCALE GENOMIC DNA]</scope>
    <source>
        <strain evidence="3">cv. Fuchu</strain>
    </source>
</reference>
<protein>
    <submittedName>
        <fullName evidence="2">Uncharacterized protein</fullName>
    </submittedName>
</protein>
<dbReference type="Proteomes" id="UP000585474">
    <property type="component" value="Unassembled WGS sequence"/>
</dbReference>
<dbReference type="AlphaFoldDB" id="A0A7J0G3G2"/>
<feature type="region of interest" description="Disordered" evidence="1">
    <location>
        <begin position="156"/>
        <end position="243"/>
    </location>
</feature>
<sequence>MSHKPSIAKSDDVDSLSSWISDHLGEGSSYMTDEVNQSPTSPMEGSPIPEVDPLVTIHPSVEEKNNIMTLEELGSLRESYSFPPGVQIRLPKEGETIVSACPGEVTFYEASFLVGFYFPIHPTISAPGFKVILPSVRLSWVYGVWDCGLQALSSCSNSTSESNSDSGLHPKFKLDVKKSKNRGSTRAPIPAKGVVIGEKQPRDDDPSSPSKKGKVVDSSKGKEAAPIPEPKKKTTRTGDSEGHFFETWGGKLTIFGHRPRPMASILDSPSVAEKILWGRVGVAIGRGPSSGATCRRQAHWMKVDHDSLNDKLEQSGVLVVELKETVDKARSSAVEEFKSSSDFWGKVKNAASKYFGERFDFCKWKLRRHHPNLAINLENMGLDLDLLAEEDEAAEGGSDGEKYKGDDNPPPS</sequence>
<keyword evidence="3" id="KW-1185">Reference proteome</keyword>
<gene>
    <name evidence="2" type="ORF">Acr_17g0008810</name>
</gene>